<proteinExistence type="predicted"/>
<dbReference type="EMBL" id="DAKRPA010000094">
    <property type="protein sequence ID" value="DAZ98906.1"/>
    <property type="molecule type" value="Genomic_DNA"/>
</dbReference>
<sequence>MRLRQTTRKTNCGRTSKTRHPSPCGWLPKS</sequence>
<evidence type="ECO:0000313" key="3">
    <source>
        <dbReference type="Proteomes" id="UP001146120"/>
    </source>
</evidence>
<evidence type="ECO:0000256" key="1">
    <source>
        <dbReference type="SAM" id="MobiDB-lite"/>
    </source>
</evidence>
<gene>
    <name evidence="2" type="ORF">N0F65_001345</name>
</gene>
<dbReference type="Proteomes" id="UP001146120">
    <property type="component" value="Unassembled WGS sequence"/>
</dbReference>
<dbReference type="AlphaFoldDB" id="A0AAV2YZB1"/>
<name>A0AAV2YZB1_9STRA</name>
<accession>A0AAV2YZB1</accession>
<organism evidence="2 3">
    <name type="scientific">Lagenidium giganteum</name>
    <dbReference type="NCBI Taxonomy" id="4803"/>
    <lineage>
        <taxon>Eukaryota</taxon>
        <taxon>Sar</taxon>
        <taxon>Stramenopiles</taxon>
        <taxon>Oomycota</taxon>
        <taxon>Peronosporomycetes</taxon>
        <taxon>Pythiales</taxon>
        <taxon>Pythiaceae</taxon>
    </lineage>
</organism>
<comment type="caution">
    <text evidence="2">The sequence shown here is derived from an EMBL/GenBank/DDBJ whole genome shotgun (WGS) entry which is preliminary data.</text>
</comment>
<reference evidence="2" key="1">
    <citation type="submission" date="2022-11" db="EMBL/GenBank/DDBJ databases">
        <authorList>
            <person name="Morgan W.R."/>
            <person name="Tartar A."/>
        </authorList>
    </citation>
    <scope>NUCLEOTIDE SEQUENCE</scope>
    <source>
        <strain evidence="2">ARSEF 373</strain>
    </source>
</reference>
<reference evidence="2" key="2">
    <citation type="journal article" date="2023" name="Microbiol Resour">
        <title>Decontamination and Annotation of the Draft Genome Sequence of the Oomycete Lagenidium giganteum ARSEF 373.</title>
        <authorList>
            <person name="Morgan W.R."/>
            <person name="Tartar A."/>
        </authorList>
    </citation>
    <scope>NUCLEOTIDE SEQUENCE</scope>
    <source>
        <strain evidence="2">ARSEF 373</strain>
    </source>
</reference>
<evidence type="ECO:0000313" key="2">
    <source>
        <dbReference type="EMBL" id="DAZ98906.1"/>
    </source>
</evidence>
<feature type="region of interest" description="Disordered" evidence="1">
    <location>
        <begin position="1"/>
        <end position="30"/>
    </location>
</feature>
<protein>
    <submittedName>
        <fullName evidence="2">Uncharacterized protein</fullName>
    </submittedName>
</protein>
<keyword evidence="3" id="KW-1185">Reference proteome</keyword>